<dbReference type="Gene3D" id="3.90.380.10">
    <property type="entry name" value="Naphthalene 1,2-dioxygenase Alpha Subunit, Chain A, domain 1"/>
    <property type="match status" value="1"/>
</dbReference>
<dbReference type="InterPro" id="IPR015879">
    <property type="entry name" value="Ring_hydroxy_dOase_asu_C_dom"/>
</dbReference>
<dbReference type="InterPro" id="IPR001663">
    <property type="entry name" value="Rng_hydr_dOase-A"/>
</dbReference>
<dbReference type="PRINTS" id="PR00090">
    <property type="entry name" value="RNGDIOXGNASE"/>
</dbReference>
<dbReference type="GO" id="GO:0051537">
    <property type="term" value="F:2 iron, 2 sulfur cluster binding"/>
    <property type="evidence" value="ECO:0007669"/>
    <property type="project" value="UniProtKB-KW"/>
</dbReference>
<comment type="caution">
    <text evidence="8">The sequence shown here is derived from an EMBL/GenBank/DDBJ whole genome shotgun (WGS) entry which is preliminary data.</text>
</comment>
<keyword evidence="5" id="KW-0408">Iron</keyword>
<dbReference type="EMBL" id="SLXK01000034">
    <property type="protein sequence ID" value="TCP22673.1"/>
    <property type="molecule type" value="Genomic_DNA"/>
</dbReference>
<dbReference type="PANTHER" id="PTHR43756:SF5">
    <property type="entry name" value="CHOLINE MONOOXYGENASE, CHLOROPLASTIC"/>
    <property type="match status" value="1"/>
</dbReference>
<evidence type="ECO:0000256" key="2">
    <source>
        <dbReference type="ARBA" id="ARBA00022714"/>
    </source>
</evidence>
<feature type="domain" description="Rieske" evidence="7">
    <location>
        <begin position="41"/>
        <end position="153"/>
    </location>
</feature>
<accession>A0A4R2NLZ5</accession>
<keyword evidence="3" id="KW-0479">Metal-binding</keyword>
<dbReference type="CDD" id="cd03469">
    <property type="entry name" value="Rieske_RO_Alpha_N"/>
    <property type="match status" value="1"/>
</dbReference>
<dbReference type="SUPFAM" id="SSF50022">
    <property type="entry name" value="ISP domain"/>
    <property type="match status" value="1"/>
</dbReference>
<dbReference type="GO" id="GO:0004497">
    <property type="term" value="F:monooxygenase activity"/>
    <property type="evidence" value="ECO:0007669"/>
    <property type="project" value="UniProtKB-ARBA"/>
</dbReference>
<evidence type="ECO:0000256" key="5">
    <source>
        <dbReference type="ARBA" id="ARBA00023004"/>
    </source>
</evidence>
<keyword evidence="4" id="KW-0560">Oxidoreductase</keyword>
<evidence type="ECO:0000256" key="3">
    <source>
        <dbReference type="ARBA" id="ARBA00022723"/>
    </source>
</evidence>
<name>A0A4R2NLZ5_9BACL</name>
<dbReference type="InterPro" id="IPR036922">
    <property type="entry name" value="Rieske_2Fe-2S_sf"/>
</dbReference>
<dbReference type="Pfam" id="PF00848">
    <property type="entry name" value="Ring_hydroxyl_A"/>
    <property type="match status" value="1"/>
</dbReference>
<gene>
    <name evidence="8" type="ORF">EV207_13415</name>
</gene>
<dbReference type="Gene3D" id="2.102.10.10">
    <property type="entry name" value="Rieske [2Fe-2S] iron-sulphur domain"/>
    <property type="match status" value="1"/>
</dbReference>
<dbReference type="OrthoDB" id="9800776at2"/>
<reference evidence="8 9" key="1">
    <citation type="submission" date="2019-03" db="EMBL/GenBank/DDBJ databases">
        <title>Genomic Encyclopedia of Type Strains, Phase IV (KMG-IV): sequencing the most valuable type-strain genomes for metagenomic binning, comparative biology and taxonomic classification.</title>
        <authorList>
            <person name="Goeker M."/>
        </authorList>
    </citation>
    <scope>NUCLEOTIDE SEQUENCE [LARGE SCALE GENOMIC DNA]</scope>
    <source>
        <strain evidence="8 9">DSM 19377</strain>
    </source>
</reference>
<sequence length="386" mass="44476">MKTIEGGWPSDATFEPTFPGSEYYAPFTFQKELDKIWFKTWLCAGREEEIPNNGDYTTVQIAHENFIVTRGSDGQVNAFYNVCRHRGSQLCSAESGHFSRGNIICPYHSWMYSGDTGELKKAPNIPEEDANFDKSEHPLVKIKTETWDGFIWINVDPNAPSLKESFNLPESWSIYERYQMDRLKLGEKKTYTVKANWKLLMENAEECYHCPNIHPELSRTTPPNQPRNWVGDDVPETKVVKHVGAMELKARFERVNIDGNAYRPVFPGLTEDDERKIAYLHIFPHSYICMASDYVFIAAMFPIKPDETLVKGYWLFDPDVLAKENCHIADAVDFWDITSHEDWGASELVQLGNQSKVYENGGVLTPLDWRVANFKKYVQKELEETD</sequence>
<evidence type="ECO:0000313" key="8">
    <source>
        <dbReference type="EMBL" id="TCP22673.1"/>
    </source>
</evidence>
<dbReference type="RefSeq" id="WP_132747469.1">
    <property type="nucleotide sequence ID" value="NZ_SLXK01000034.1"/>
</dbReference>
<dbReference type="PROSITE" id="PS51296">
    <property type="entry name" value="RIESKE"/>
    <property type="match status" value="1"/>
</dbReference>
<dbReference type="GO" id="GO:0005506">
    <property type="term" value="F:iron ion binding"/>
    <property type="evidence" value="ECO:0007669"/>
    <property type="project" value="InterPro"/>
</dbReference>
<keyword evidence="2" id="KW-0001">2Fe-2S</keyword>
<proteinExistence type="predicted"/>
<dbReference type="PANTHER" id="PTHR43756">
    <property type="entry name" value="CHOLINE MONOOXYGENASE, CHLOROPLASTIC"/>
    <property type="match status" value="1"/>
</dbReference>
<dbReference type="Proteomes" id="UP000295416">
    <property type="component" value="Unassembled WGS sequence"/>
</dbReference>
<evidence type="ECO:0000313" key="9">
    <source>
        <dbReference type="Proteomes" id="UP000295416"/>
    </source>
</evidence>
<comment type="cofactor">
    <cofactor evidence="1">
        <name>Fe cation</name>
        <dbReference type="ChEBI" id="CHEBI:24875"/>
    </cofactor>
</comment>
<evidence type="ECO:0000256" key="1">
    <source>
        <dbReference type="ARBA" id="ARBA00001962"/>
    </source>
</evidence>
<dbReference type="InterPro" id="IPR017941">
    <property type="entry name" value="Rieske_2Fe-2S"/>
</dbReference>
<evidence type="ECO:0000259" key="7">
    <source>
        <dbReference type="PROSITE" id="PS51296"/>
    </source>
</evidence>
<protein>
    <submittedName>
        <fullName evidence="8">Rieske 2Fe-2S family protein</fullName>
    </submittedName>
</protein>
<dbReference type="Pfam" id="PF00355">
    <property type="entry name" value="Rieske"/>
    <property type="match status" value="1"/>
</dbReference>
<dbReference type="AlphaFoldDB" id="A0A4R2NLZ5"/>
<dbReference type="SUPFAM" id="SSF55961">
    <property type="entry name" value="Bet v1-like"/>
    <property type="match status" value="1"/>
</dbReference>
<evidence type="ECO:0000256" key="4">
    <source>
        <dbReference type="ARBA" id="ARBA00023002"/>
    </source>
</evidence>
<evidence type="ECO:0000256" key="6">
    <source>
        <dbReference type="ARBA" id="ARBA00023014"/>
    </source>
</evidence>
<dbReference type="GO" id="GO:0016705">
    <property type="term" value="F:oxidoreductase activity, acting on paired donors, with incorporation or reduction of molecular oxygen"/>
    <property type="evidence" value="ECO:0007669"/>
    <property type="project" value="UniProtKB-ARBA"/>
</dbReference>
<keyword evidence="6" id="KW-0411">Iron-sulfur</keyword>
<keyword evidence="9" id="KW-1185">Reference proteome</keyword>
<organism evidence="8 9">
    <name type="scientific">Scopulibacillus darangshiensis</name>
    <dbReference type="NCBI Taxonomy" id="442528"/>
    <lineage>
        <taxon>Bacteria</taxon>
        <taxon>Bacillati</taxon>
        <taxon>Bacillota</taxon>
        <taxon>Bacilli</taxon>
        <taxon>Bacillales</taxon>
        <taxon>Sporolactobacillaceae</taxon>
        <taxon>Scopulibacillus</taxon>
    </lineage>
</organism>